<dbReference type="Proteomes" id="UP001062776">
    <property type="component" value="Unassembled WGS sequence"/>
</dbReference>
<keyword evidence="2" id="KW-1185">Reference proteome</keyword>
<gene>
    <name evidence="1" type="ORF">AA0535_2435</name>
</gene>
<evidence type="ECO:0000313" key="2">
    <source>
        <dbReference type="Proteomes" id="UP001062776"/>
    </source>
</evidence>
<comment type="caution">
    <text evidence="1">The sequence shown here is derived from an EMBL/GenBank/DDBJ whole genome shotgun (WGS) entry which is preliminary data.</text>
</comment>
<organism evidence="1 2">
    <name type="scientific">Asaia krungthepensis NRIC 0535</name>
    <dbReference type="NCBI Taxonomy" id="1307925"/>
    <lineage>
        <taxon>Bacteria</taxon>
        <taxon>Pseudomonadati</taxon>
        <taxon>Pseudomonadota</taxon>
        <taxon>Alphaproteobacteria</taxon>
        <taxon>Acetobacterales</taxon>
        <taxon>Acetobacteraceae</taxon>
        <taxon>Asaia</taxon>
    </lineage>
</organism>
<protein>
    <submittedName>
        <fullName evidence="1">Uncharacterized protein</fullName>
    </submittedName>
</protein>
<proteinExistence type="predicted"/>
<accession>A0ABQ0Q566</accession>
<reference evidence="1" key="1">
    <citation type="submission" date="2013-04" db="EMBL/GenBank/DDBJ databases">
        <title>The genome sequencing project of 58 acetic acid bacteria.</title>
        <authorList>
            <person name="Okamoto-Kainuma A."/>
            <person name="Ishikawa M."/>
            <person name="Umino S."/>
            <person name="Koizumi Y."/>
            <person name="Shiwa Y."/>
            <person name="Yoshikawa H."/>
            <person name="Matsutani M."/>
            <person name="Matsushita K."/>
        </authorList>
    </citation>
    <scope>NUCLEOTIDE SEQUENCE</scope>
    <source>
        <strain evidence="1">NRIC 0535</strain>
    </source>
</reference>
<name>A0ABQ0Q566_9PROT</name>
<sequence>MTPGAPDGPNISHAFTAGIRYKNGRTFQNARRDPLTAFSPEWAARGVFPAQKTEPRAQGKDT</sequence>
<dbReference type="EMBL" id="BAPV01000057">
    <property type="protein sequence ID" value="GBQ92048.1"/>
    <property type="molecule type" value="Genomic_DNA"/>
</dbReference>
<evidence type="ECO:0000313" key="1">
    <source>
        <dbReference type="EMBL" id="GBQ92048.1"/>
    </source>
</evidence>